<gene>
    <name evidence="6" type="ORF">OIH86_09980</name>
</gene>
<keyword evidence="1 4" id="KW-0349">Heme</keyword>
<dbReference type="Proteomes" id="UP001526147">
    <property type="component" value="Unassembled WGS sequence"/>
</dbReference>
<proteinExistence type="predicted"/>
<organism evidence="6 7">
    <name type="scientific">Metabacillus halosaccharovorans</name>
    <dbReference type="NCBI Taxonomy" id="930124"/>
    <lineage>
        <taxon>Bacteria</taxon>
        <taxon>Bacillati</taxon>
        <taxon>Bacillota</taxon>
        <taxon>Bacilli</taxon>
        <taxon>Bacillales</taxon>
        <taxon>Bacillaceae</taxon>
        <taxon>Metabacillus</taxon>
    </lineage>
</organism>
<dbReference type="InterPro" id="IPR051395">
    <property type="entry name" value="Cytochrome_c_Peroxidase/MauG"/>
</dbReference>
<evidence type="ECO:0000259" key="5">
    <source>
        <dbReference type="PROSITE" id="PS51007"/>
    </source>
</evidence>
<accession>A0ABT3DG54</accession>
<keyword evidence="3 4" id="KW-0408">Iron</keyword>
<reference evidence="6 7" key="1">
    <citation type="submission" date="2022-10" db="EMBL/GenBank/DDBJ databases">
        <title>Draft genome assembly of moderately radiation resistant bacterium Metabacillus halosaccharovorans.</title>
        <authorList>
            <person name="Pal S."/>
            <person name="Gopinathan A."/>
        </authorList>
    </citation>
    <scope>NUCLEOTIDE SEQUENCE [LARGE SCALE GENOMIC DNA]</scope>
    <source>
        <strain evidence="6 7">VITHBRA001</strain>
    </source>
</reference>
<dbReference type="RefSeq" id="WP_264142666.1">
    <property type="nucleotide sequence ID" value="NZ_JAOYEY010000035.1"/>
</dbReference>
<evidence type="ECO:0000256" key="1">
    <source>
        <dbReference type="ARBA" id="ARBA00022617"/>
    </source>
</evidence>
<sequence>MRKLSIILSILFMCLIVPIAYFTVVGIEYAYVPSDSNVDTKESNSFKGIRQMTSNVQEEPDHEFIQTGRKLFYEETFGNEVFFTDVMGMFDGALTLPNVASAIIKLNGQGTDNLQVQAAKSVIIGDRKVNKGDLIDTGLDVPKGALIPLGVKVRYEEGKVRAGISCAVCHSSLDNQKEVVHGIPNADLNIGLLVALATNSASYFTHTEMKNIQDFITSTDRTVKSTEGEELALPDIQRLEKYVDQEVMKWPRGGNDTTIDLINNPVQTPDVFTLGDHPYGWSGQGQLGPFKGLSAIINNAHAQNMDAVSQMTISKEILGIDKELYVAILLQNAADKRYRYDSESGESPTDFLAKVDPTPNADGVLELIESPSYPKVSFLSSVGLFASSDGYRAWEQLNSMSAFMNSLKPPKTTINNDDKILRDGESVFNRAGCIKCHAGQYLTNNQLMSPKEIGTESSRARALNNTEKFFSNPGGLYDPETPVPLPEKPIIRELTLTAEQEKQLKRSWGHNGSDGAYKVPSLVGLYWSAPYLHDGGVAVGQYLNEEIGVNDTLYKGKKADPINSLLALIDSELRQKVVKENVKNQKLKTAHVSGEGHEFWVDHTTGFTEEEQQALIMYLLTVTDQNDGSKSK</sequence>
<keyword evidence="7" id="KW-1185">Reference proteome</keyword>
<dbReference type="EMBL" id="JAOYEY010000035">
    <property type="protein sequence ID" value="MCV9885986.1"/>
    <property type="molecule type" value="Genomic_DNA"/>
</dbReference>
<protein>
    <submittedName>
        <fullName evidence="6">Electron transport protein</fullName>
    </submittedName>
</protein>
<evidence type="ECO:0000313" key="7">
    <source>
        <dbReference type="Proteomes" id="UP001526147"/>
    </source>
</evidence>
<evidence type="ECO:0000256" key="4">
    <source>
        <dbReference type="PROSITE-ProRule" id="PRU00433"/>
    </source>
</evidence>
<dbReference type="InterPro" id="IPR036909">
    <property type="entry name" value="Cyt_c-like_dom_sf"/>
</dbReference>
<dbReference type="PROSITE" id="PS51007">
    <property type="entry name" value="CYTC"/>
    <property type="match status" value="2"/>
</dbReference>
<dbReference type="InterPro" id="IPR009056">
    <property type="entry name" value="Cyt_c-like_dom"/>
</dbReference>
<evidence type="ECO:0000256" key="2">
    <source>
        <dbReference type="ARBA" id="ARBA00022723"/>
    </source>
</evidence>
<dbReference type="Gene3D" id="1.10.760.10">
    <property type="entry name" value="Cytochrome c-like domain"/>
    <property type="match status" value="1"/>
</dbReference>
<dbReference type="PANTHER" id="PTHR30600">
    <property type="entry name" value="CYTOCHROME C PEROXIDASE-RELATED"/>
    <property type="match status" value="1"/>
</dbReference>
<feature type="domain" description="Cytochrome c" evidence="5">
    <location>
        <begin position="419"/>
        <end position="573"/>
    </location>
</feature>
<dbReference type="SUPFAM" id="SSF46626">
    <property type="entry name" value="Cytochrome c"/>
    <property type="match status" value="1"/>
</dbReference>
<comment type="caution">
    <text evidence="6">The sequence shown here is derived from an EMBL/GenBank/DDBJ whole genome shotgun (WGS) entry which is preliminary data.</text>
</comment>
<feature type="domain" description="Cytochrome c" evidence="5">
    <location>
        <begin position="139"/>
        <end position="247"/>
    </location>
</feature>
<evidence type="ECO:0000256" key="3">
    <source>
        <dbReference type="ARBA" id="ARBA00023004"/>
    </source>
</evidence>
<evidence type="ECO:0000313" key="6">
    <source>
        <dbReference type="EMBL" id="MCV9885986.1"/>
    </source>
</evidence>
<keyword evidence="2 4" id="KW-0479">Metal-binding</keyword>
<name>A0ABT3DG54_9BACI</name>